<keyword evidence="6 13" id="KW-0328">Glycosyltransferase</keyword>
<evidence type="ECO:0000256" key="6">
    <source>
        <dbReference type="ARBA" id="ARBA00022676"/>
    </source>
</evidence>
<dbReference type="GO" id="GO:0005789">
    <property type="term" value="C:endoplasmic reticulum membrane"/>
    <property type="evidence" value="ECO:0007669"/>
    <property type="project" value="UniProtKB-SubCell"/>
</dbReference>
<keyword evidence="5 13" id="KW-0337">GPI-anchor biosynthesis</keyword>
<dbReference type="InterPro" id="IPR007704">
    <property type="entry name" value="PIG-M"/>
</dbReference>
<comment type="similarity">
    <text evidence="3 13">Belongs to the PIGM family.</text>
</comment>
<dbReference type="GO" id="GO:0004376">
    <property type="term" value="F:GPI mannosyltransferase activity"/>
    <property type="evidence" value="ECO:0007669"/>
    <property type="project" value="InterPro"/>
</dbReference>
<feature type="transmembrane region" description="Helical" evidence="13">
    <location>
        <begin position="153"/>
        <end position="173"/>
    </location>
</feature>
<comment type="caution">
    <text evidence="13">Lacks conserved residue(s) required for the propagation of feature annotation.</text>
</comment>
<keyword evidence="10 13" id="KW-1133">Transmembrane helix</keyword>
<dbReference type="GO" id="GO:1990529">
    <property type="term" value="C:glycosylphosphatidylinositol-mannosyltransferase I complex"/>
    <property type="evidence" value="ECO:0007669"/>
    <property type="project" value="TreeGrafter"/>
</dbReference>
<dbReference type="PANTHER" id="PTHR12886:SF0">
    <property type="entry name" value="GPI MANNOSYLTRANSFERASE 1"/>
    <property type="match status" value="1"/>
</dbReference>
<keyword evidence="8 13" id="KW-0812">Transmembrane</keyword>
<proteinExistence type="inferred from homology"/>
<dbReference type="GO" id="GO:0006506">
    <property type="term" value="P:GPI anchor biosynthetic process"/>
    <property type="evidence" value="ECO:0007669"/>
    <property type="project" value="UniProtKB-KW"/>
</dbReference>
<evidence type="ECO:0000313" key="15">
    <source>
        <dbReference type="Proteomes" id="UP001139887"/>
    </source>
</evidence>
<dbReference type="EMBL" id="JANBUW010000118">
    <property type="protein sequence ID" value="KAJ2848940.1"/>
    <property type="molecule type" value="Genomic_DNA"/>
</dbReference>
<dbReference type="PANTHER" id="PTHR12886">
    <property type="entry name" value="PIG-M MANNOSYLTRANSFERASE"/>
    <property type="match status" value="1"/>
</dbReference>
<evidence type="ECO:0000256" key="13">
    <source>
        <dbReference type="RuleBase" id="RU365064"/>
    </source>
</evidence>
<accession>A0A9W8I6A8</accession>
<keyword evidence="11 13" id="KW-0472">Membrane</keyword>
<reference evidence="14" key="1">
    <citation type="submission" date="2022-07" db="EMBL/GenBank/DDBJ databases">
        <title>Phylogenomic reconstructions and comparative analyses of Kickxellomycotina fungi.</title>
        <authorList>
            <person name="Reynolds N.K."/>
            <person name="Stajich J.E."/>
            <person name="Barry K."/>
            <person name="Grigoriev I.V."/>
            <person name="Crous P."/>
            <person name="Smith M.E."/>
        </authorList>
    </citation>
    <scope>NUCLEOTIDE SEQUENCE</scope>
    <source>
        <strain evidence="14">NRRL 1566</strain>
    </source>
</reference>
<dbReference type="GO" id="GO:0051751">
    <property type="term" value="F:alpha-1,4-mannosyltransferase activity"/>
    <property type="evidence" value="ECO:0007669"/>
    <property type="project" value="InterPro"/>
</dbReference>
<evidence type="ECO:0000256" key="7">
    <source>
        <dbReference type="ARBA" id="ARBA00022679"/>
    </source>
</evidence>
<evidence type="ECO:0000256" key="9">
    <source>
        <dbReference type="ARBA" id="ARBA00022824"/>
    </source>
</evidence>
<evidence type="ECO:0000256" key="5">
    <source>
        <dbReference type="ARBA" id="ARBA00022502"/>
    </source>
</evidence>
<evidence type="ECO:0000256" key="3">
    <source>
        <dbReference type="ARBA" id="ARBA00011071"/>
    </source>
</evidence>
<evidence type="ECO:0000313" key="14">
    <source>
        <dbReference type="EMBL" id="KAJ2848940.1"/>
    </source>
</evidence>
<comment type="subcellular location">
    <subcellularLocation>
        <location evidence="1 13">Endoplasmic reticulum membrane</location>
        <topology evidence="1 13">Multi-pass membrane protein</topology>
    </subcellularLocation>
</comment>
<comment type="function">
    <text evidence="12 13">Mannosyltransferase involved in glycosylphosphatidylinositol-anchor biosynthesis. Transfers the first alpha-1,4-mannose to GlcN-acyl-PI during GPI precursor assembly. Required for cell wall integrity.</text>
</comment>
<evidence type="ECO:0000256" key="2">
    <source>
        <dbReference type="ARBA" id="ARBA00004687"/>
    </source>
</evidence>
<protein>
    <recommendedName>
        <fullName evidence="4 13">GPI mannosyltransferase 1</fullName>
        <ecNumber evidence="13">2.4.1.-</ecNumber>
    </recommendedName>
    <alternativeName>
        <fullName evidence="13">GPI mannosyltransferase I</fullName>
    </alternativeName>
</protein>
<keyword evidence="15" id="KW-1185">Reference proteome</keyword>
<feature type="transmembrane region" description="Helical" evidence="13">
    <location>
        <begin position="210"/>
        <end position="232"/>
    </location>
</feature>
<evidence type="ECO:0000256" key="11">
    <source>
        <dbReference type="ARBA" id="ARBA00023136"/>
    </source>
</evidence>
<dbReference type="Proteomes" id="UP001139887">
    <property type="component" value="Unassembled WGS sequence"/>
</dbReference>
<evidence type="ECO:0000256" key="10">
    <source>
        <dbReference type="ARBA" id="ARBA00022989"/>
    </source>
</evidence>
<name>A0A9W8I6A8_9FUNG</name>
<dbReference type="OrthoDB" id="1741594at2759"/>
<comment type="caution">
    <text evidence="14">The sequence shown here is derived from an EMBL/GenBank/DDBJ whole genome shotgun (WGS) entry which is preliminary data.</text>
</comment>
<keyword evidence="7 13" id="KW-0808">Transferase</keyword>
<evidence type="ECO:0000256" key="1">
    <source>
        <dbReference type="ARBA" id="ARBA00004477"/>
    </source>
</evidence>
<feature type="transmembrane region" description="Helical" evidence="13">
    <location>
        <begin position="281"/>
        <end position="309"/>
    </location>
</feature>
<dbReference type="EC" id="2.4.1.-" evidence="13"/>
<feature type="transmembrane region" description="Helical" evidence="13">
    <location>
        <begin position="7"/>
        <end position="26"/>
    </location>
</feature>
<evidence type="ECO:0000256" key="4">
    <source>
        <dbReference type="ARBA" id="ARBA00013797"/>
    </source>
</evidence>
<dbReference type="AlphaFoldDB" id="A0A9W8I6A8"/>
<evidence type="ECO:0000256" key="12">
    <source>
        <dbReference type="ARBA" id="ARBA00025399"/>
    </source>
</evidence>
<organism evidence="14 15">
    <name type="scientific">Coemansia brasiliensis</name>
    <dbReference type="NCBI Taxonomy" id="2650707"/>
    <lineage>
        <taxon>Eukaryota</taxon>
        <taxon>Fungi</taxon>
        <taxon>Fungi incertae sedis</taxon>
        <taxon>Zoopagomycota</taxon>
        <taxon>Kickxellomycotina</taxon>
        <taxon>Kickxellomycetes</taxon>
        <taxon>Kickxellales</taxon>
        <taxon>Kickxellaceae</taxon>
        <taxon>Coemansia</taxon>
    </lineage>
</organism>
<evidence type="ECO:0000256" key="8">
    <source>
        <dbReference type="ARBA" id="ARBA00022692"/>
    </source>
</evidence>
<feature type="transmembrane region" description="Helical" evidence="13">
    <location>
        <begin position="82"/>
        <end position="102"/>
    </location>
</feature>
<comment type="pathway">
    <text evidence="2 13">Glycolipid biosynthesis; glycosylphosphatidylinositol-anchor biosynthesis.</text>
</comment>
<dbReference type="Pfam" id="PF05007">
    <property type="entry name" value="Mannosyl_trans"/>
    <property type="match status" value="1"/>
</dbReference>
<keyword evidence="9 13" id="KW-0256">Endoplasmic reticulum</keyword>
<gene>
    <name evidence="14" type="primary">GPI14</name>
    <name evidence="14" type="ORF">IWW36_002979</name>
</gene>
<sequence>MSILTINNALAGGVLLRAGMLFYGLWQDAHMSVKYTDIDYSVFTDAARSVWNGGSPYERSTYRYTPLLAWVLTPNIWLHPTFGKWLFVMCDCLVGYLIICILRERKLSEHIAAAYSMLWLLNPQVATISTRGSAEAIVCVTVMAAFYAFQRKHIIWGAICFGISVHLKIYPIIYALPMLVVLDRAAFSNTSTPSLSFWGKMKCAVTKQRLMFFLVSGGIFIGLNIVFYAFYGREFLNETYIYHISRKDHRHNYSMWFLPIYLKFFSPASIAMGLLSFLPQALVVTVLGVAFGNDLYFATFLQTFAFVAFNK</sequence>
<feature type="transmembrane region" description="Helical" evidence="13">
    <location>
        <begin position="253"/>
        <end position="275"/>
    </location>
</feature>